<evidence type="ECO:0000313" key="3">
    <source>
        <dbReference type="Proteomes" id="UP000823941"/>
    </source>
</evidence>
<name>A0ABQ7QVA8_PLUXY</name>
<sequence length="61" mass="6294">MADTERDLADNERELADSGGSGGCSGGAGGGAVDPSTPPASDGNYEEQNPEQPINFAYYHF</sequence>
<dbReference type="Proteomes" id="UP000823941">
    <property type="component" value="Chromosome 7"/>
</dbReference>
<keyword evidence="3" id="KW-1185">Reference proteome</keyword>
<comment type="caution">
    <text evidence="2">The sequence shown here is derived from an EMBL/GenBank/DDBJ whole genome shotgun (WGS) entry which is preliminary data.</text>
</comment>
<feature type="compositionally biased region" description="Gly residues" evidence="1">
    <location>
        <begin position="19"/>
        <end position="32"/>
    </location>
</feature>
<reference evidence="2 3" key="1">
    <citation type="submission" date="2021-06" db="EMBL/GenBank/DDBJ databases">
        <title>A haploid diamondback moth (Plutella xylostella L.) genome assembly resolves 31 chromosomes and identifies a diamide resistance mutation.</title>
        <authorList>
            <person name="Ward C.M."/>
            <person name="Perry K.D."/>
            <person name="Baker G."/>
            <person name="Powis K."/>
            <person name="Heckel D.G."/>
            <person name="Baxter S.W."/>
        </authorList>
    </citation>
    <scope>NUCLEOTIDE SEQUENCE [LARGE SCALE GENOMIC DNA]</scope>
    <source>
        <strain evidence="2 3">LV</strain>
        <tissue evidence="2">Single pupa</tissue>
    </source>
</reference>
<dbReference type="EMBL" id="JAHIBW010000007">
    <property type="protein sequence ID" value="KAG7308987.1"/>
    <property type="molecule type" value="Genomic_DNA"/>
</dbReference>
<organism evidence="2 3">
    <name type="scientific">Plutella xylostella</name>
    <name type="common">Diamondback moth</name>
    <name type="synonym">Plutella maculipennis</name>
    <dbReference type="NCBI Taxonomy" id="51655"/>
    <lineage>
        <taxon>Eukaryota</taxon>
        <taxon>Metazoa</taxon>
        <taxon>Ecdysozoa</taxon>
        <taxon>Arthropoda</taxon>
        <taxon>Hexapoda</taxon>
        <taxon>Insecta</taxon>
        <taxon>Pterygota</taxon>
        <taxon>Neoptera</taxon>
        <taxon>Endopterygota</taxon>
        <taxon>Lepidoptera</taxon>
        <taxon>Glossata</taxon>
        <taxon>Ditrysia</taxon>
        <taxon>Yponomeutoidea</taxon>
        <taxon>Plutellidae</taxon>
        <taxon>Plutella</taxon>
    </lineage>
</organism>
<accession>A0ABQ7QVA8</accession>
<feature type="region of interest" description="Disordered" evidence="1">
    <location>
        <begin position="1"/>
        <end position="56"/>
    </location>
</feature>
<evidence type="ECO:0000313" key="2">
    <source>
        <dbReference type="EMBL" id="KAG7308987.1"/>
    </source>
</evidence>
<gene>
    <name evidence="2" type="ORF">JYU34_004843</name>
</gene>
<evidence type="ECO:0000256" key="1">
    <source>
        <dbReference type="SAM" id="MobiDB-lite"/>
    </source>
</evidence>
<proteinExistence type="predicted"/>
<protein>
    <submittedName>
        <fullName evidence="2">Uncharacterized protein</fullName>
    </submittedName>
</protein>
<feature type="compositionally biased region" description="Basic and acidic residues" evidence="1">
    <location>
        <begin position="1"/>
        <end position="16"/>
    </location>
</feature>